<sequence length="460" mass="52856">MINKIEVENFRSIQHCKVDLSPLTVIVGANSTGKSNLIKAIDFISDIAQYGLLDAIYNRGGFDEILPKQYKDLKGKEIKLNLEFKINPPKKWPTEYGNLIAEYSITVKKLRGNNIKISQEKLSLNSVFLLAYHLEHNSNISSSKNKEKEELNEETLLTYKDSSICFYRNSRDKFKYQTNFELNSDNLRLLLNWIGLRGIFSEDINIKKVDTLIDNIIGNIRNHQEQTSLLSTDRHLINFSQHLNKLVKDMKSISRYDLFINELRQEQSISNTNKVSTSGDNIPNVVKKFVKDNKIAWNRIIDTMCNISPYFTKVYSETLRAGKEYLVFEEIFDGRPIESWEASDGTLRALAILLCLESHDEGSTILIEEPEHGLHPWAVKDLMQHIRGTIEQKNIQVILTTHSQQVLECLKPNELLITERDETGTHYNKIKDIVRQENITMGEIGSLWTKGLLNGVPKSI</sequence>
<keyword evidence="3" id="KW-1185">Reference proteome</keyword>
<dbReference type="InterPro" id="IPR027417">
    <property type="entry name" value="P-loop_NTPase"/>
</dbReference>
<dbReference type="Gene3D" id="3.40.50.300">
    <property type="entry name" value="P-loop containing nucleotide triphosphate hydrolases"/>
    <property type="match status" value="2"/>
</dbReference>
<dbReference type="RefSeq" id="WP_244148517.1">
    <property type="nucleotide sequence ID" value="NZ_FOJT01000004.1"/>
</dbReference>
<organism evidence="2 3">
    <name type="scientific">Flavobacterium swingsii</name>
    <dbReference type="NCBI Taxonomy" id="498292"/>
    <lineage>
        <taxon>Bacteria</taxon>
        <taxon>Pseudomonadati</taxon>
        <taxon>Bacteroidota</taxon>
        <taxon>Flavobacteriia</taxon>
        <taxon>Flavobacteriales</taxon>
        <taxon>Flavobacteriaceae</taxon>
        <taxon>Flavobacterium</taxon>
    </lineage>
</organism>
<dbReference type="Pfam" id="PF13304">
    <property type="entry name" value="AAA_21"/>
    <property type="match status" value="1"/>
</dbReference>
<proteinExistence type="predicted"/>
<dbReference type="PANTHER" id="PTHR40396">
    <property type="entry name" value="ATPASE-LIKE PROTEIN"/>
    <property type="match status" value="1"/>
</dbReference>
<dbReference type="STRING" id="498292.SAMN05660845_1913"/>
<evidence type="ECO:0000313" key="2">
    <source>
        <dbReference type="EMBL" id="SFB15928.1"/>
    </source>
</evidence>
<dbReference type="InterPro" id="IPR003959">
    <property type="entry name" value="ATPase_AAA_core"/>
</dbReference>
<name>A0A1I0YUF8_9FLAO</name>
<evidence type="ECO:0000259" key="1">
    <source>
        <dbReference type="Pfam" id="PF13304"/>
    </source>
</evidence>
<dbReference type="Proteomes" id="UP000199604">
    <property type="component" value="Unassembled WGS sequence"/>
</dbReference>
<feature type="domain" description="ATPase AAA-type core" evidence="1">
    <location>
        <begin position="23"/>
        <end position="407"/>
    </location>
</feature>
<evidence type="ECO:0000313" key="3">
    <source>
        <dbReference type="Proteomes" id="UP000199604"/>
    </source>
</evidence>
<dbReference type="PANTHER" id="PTHR40396:SF1">
    <property type="entry name" value="ATPASE AAA-TYPE CORE DOMAIN-CONTAINING PROTEIN"/>
    <property type="match status" value="1"/>
</dbReference>
<protein>
    <submittedName>
        <fullName evidence="2">Predicted ATPase</fullName>
    </submittedName>
</protein>
<reference evidence="3" key="1">
    <citation type="submission" date="2016-10" db="EMBL/GenBank/DDBJ databases">
        <authorList>
            <person name="Varghese N."/>
            <person name="Submissions S."/>
        </authorList>
    </citation>
    <scope>NUCLEOTIDE SEQUENCE [LARGE SCALE GENOMIC DNA]</scope>
    <source>
        <strain evidence="3">DSM 21789</strain>
    </source>
</reference>
<accession>A0A1I0YUF8</accession>
<gene>
    <name evidence="2" type="ORF">SAMN05660845_1913</name>
</gene>
<dbReference type="SUPFAM" id="SSF52540">
    <property type="entry name" value="P-loop containing nucleoside triphosphate hydrolases"/>
    <property type="match status" value="1"/>
</dbReference>
<dbReference type="EMBL" id="FOJT01000004">
    <property type="protein sequence ID" value="SFB15928.1"/>
    <property type="molecule type" value="Genomic_DNA"/>
</dbReference>
<dbReference type="AlphaFoldDB" id="A0A1I0YUF8"/>